<protein>
    <submittedName>
        <fullName evidence="2">Uncharacterized protein</fullName>
    </submittedName>
</protein>
<reference evidence="3" key="1">
    <citation type="submission" date="2015-09" db="EMBL/GenBank/DDBJ databases">
        <authorList>
            <consortium name="Pathogen Informatics"/>
        </authorList>
    </citation>
    <scope>NUCLEOTIDE SEQUENCE [LARGE SCALE GENOMIC DNA]</scope>
    <source>
        <strain evidence="3">Lake Konstanz</strain>
    </source>
</reference>
<feature type="compositionally biased region" description="Polar residues" evidence="1">
    <location>
        <begin position="187"/>
        <end position="214"/>
    </location>
</feature>
<evidence type="ECO:0000256" key="1">
    <source>
        <dbReference type="SAM" id="MobiDB-lite"/>
    </source>
</evidence>
<organism evidence="2 3">
    <name type="scientific">Bodo saltans</name>
    <name type="common">Flagellated protozoan</name>
    <dbReference type="NCBI Taxonomy" id="75058"/>
    <lineage>
        <taxon>Eukaryota</taxon>
        <taxon>Discoba</taxon>
        <taxon>Euglenozoa</taxon>
        <taxon>Kinetoplastea</taxon>
        <taxon>Metakinetoplastina</taxon>
        <taxon>Eubodonida</taxon>
        <taxon>Bodonidae</taxon>
        <taxon>Bodo</taxon>
    </lineage>
</organism>
<dbReference type="Proteomes" id="UP000051952">
    <property type="component" value="Unassembled WGS sequence"/>
</dbReference>
<feature type="region of interest" description="Disordered" evidence="1">
    <location>
        <begin position="187"/>
        <end position="229"/>
    </location>
</feature>
<feature type="region of interest" description="Disordered" evidence="1">
    <location>
        <begin position="152"/>
        <end position="172"/>
    </location>
</feature>
<dbReference type="VEuPathDB" id="TriTrypDB:BSAL_69310"/>
<accession>A0A0S4KHV0</accession>
<feature type="region of interest" description="Disordered" evidence="1">
    <location>
        <begin position="62"/>
        <end position="102"/>
    </location>
</feature>
<feature type="region of interest" description="Disordered" evidence="1">
    <location>
        <begin position="1"/>
        <end position="46"/>
    </location>
</feature>
<feature type="compositionally biased region" description="Basic and acidic residues" evidence="1">
    <location>
        <begin position="90"/>
        <end position="102"/>
    </location>
</feature>
<evidence type="ECO:0000313" key="3">
    <source>
        <dbReference type="Proteomes" id="UP000051952"/>
    </source>
</evidence>
<gene>
    <name evidence="2" type="ORF">BSAL_69310</name>
</gene>
<evidence type="ECO:0000313" key="2">
    <source>
        <dbReference type="EMBL" id="CUI14111.1"/>
    </source>
</evidence>
<feature type="compositionally biased region" description="Acidic residues" evidence="1">
    <location>
        <begin position="1"/>
        <end position="10"/>
    </location>
</feature>
<proteinExistence type="predicted"/>
<dbReference type="EMBL" id="CYKH01000486">
    <property type="protein sequence ID" value="CUI14111.1"/>
    <property type="molecule type" value="Genomic_DNA"/>
</dbReference>
<dbReference type="AlphaFoldDB" id="A0A0S4KHV0"/>
<sequence>MASFFDDDEGETQKKPKKHRDDKKKSNVAAPTISAHVTSPAEPQMQINRFLISTDDAAAAELRRRNEVSESLSHRAAPAAGGLSDSLAKNMEEAQKRRERERDDALIQKVKREREEESLLHPELVEKDLMIGVFVTAAYKAKVAAHIRSRNGSDDSFLQLGSDQGGEEDEVQFSGTMNALTTSGVYETNTHRSAAPVSTKTNSSSRGVGHSNDSLTDDPTLASEMSASSDEKLTKVSAVTTAGEASLVQRSAVEEAEHNARVAKAAAREARRSRQIDATMLEAMRKRFEQRQQQNLLLHRSYVASS</sequence>
<name>A0A0S4KHV0_BODSA</name>
<keyword evidence="3" id="KW-1185">Reference proteome</keyword>